<dbReference type="EMBL" id="BMMH01000006">
    <property type="protein sequence ID" value="GGL14911.1"/>
    <property type="molecule type" value="Genomic_DNA"/>
</dbReference>
<dbReference type="CDD" id="cd03441">
    <property type="entry name" value="R_hydratase_like"/>
    <property type="match status" value="1"/>
</dbReference>
<dbReference type="InterPro" id="IPR029069">
    <property type="entry name" value="HotDog_dom_sf"/>
</dbReference>
<evidence type="ECO:0000256" key="1">
    <source>
        <dbReference type="SAM" id="MobiDB-lite"/>
    </source>
</evidence>
<evidence type="ECO:0000313" key="3">
    <source>
        <dbReference type="EMBL" id="GGL14911.1"/>
    </source>
</evidence>
<keyword evidence="4" id="KW-1185">Reference proteome</keyword>
<sequence length="155" mass="17189">MQFARAIGDPNPIYSDIEYARETDLGHTIAPPTFTMAAAHFDPDWPLRPRPGRPWLGSGRTPSGTAEPGAESDGEPVSGEVRLHAEQHYEYHRHVGPGDVLTATERPGRNWQKDGRRGGHMHFSETIIDYHDQNGDLVITARRVGVRIERSGTDG</sequence>
<dbReference type="InterPro" id="IPR039569">
    <property type="entry name" value="FAS1-like_DH_region"/>
</dbReference>
<organism evidence="3 4">
    <name type="scientific">Nocardia jinanensis</name>
    <dbReference type="NCBI Taxonomy" id="382504"/>
    <lineage>
        <taxon>Bacteria</taxon>
        <taxon>Bacillati</taxon>
        <taxon>Actinomycetota</taxon>
        <taxon>Actinomycetes</taxon>
        <taxon>Mycobacteriales</taxon>
        <taxon>Nocardiaceae</taxon>
        <taxon>Nocardia</taxon>
    </lineage>
</organism>
<gene>
    <name evidence="3" type="ORF">GCM10011588_31820</name>
</gene>
<protein>
    <recommendedName>
        <fullName evidence="2">FAS1-like dehydratase domain-containing protein</fullName>
    </recommendedName>
</protein>
<dbReference type="Proteomes" id="UP000638263">
    <property type="component" value="Unassembled WGS sequence"/>
</dbReference>
<evidence type="ECO:0000259" key="2">
    <source>
        <dbReference type="Pfam" id="PF13452"/>
    </source>
</evidence>
<name>A0A917VUC0_9NOCA</name>
<dbReference type="SUPFAM" id="SSF54637">
    <property type="entry name" value="Thioesterase/thiol ester dehydrase-isomerase"/>
    <property type="match status" value="1"/>
</dbReference>
<feature type="compositionally biased region" description="Basic and acidic residues" evidence="1">
    <location>
        <begin position="106"/>
        <end position="117"/>
    </location>
</feature>
<reference evidence="3" key="1">
    <citation type="journal article" date="2014" name="Int. J. Syst. Evol. Microbiol.">
        <title>Complete genome sequence of Corynebacterium casei LMG S-19264T (=DSM 44701T), isolated from a smear-ripened cheese.</title>
        <authorList>
            <consortium name="US DOE Joint Genome Institute (JGI-PGF)"/>
            <person name="Walter F."/>
            <person name="Albersmeier A."/>
            <person name="Kalinowski J."/>
            <person name="Ruckert C."/>
        </authorList>
    </citation>
    <scope>NUCLEOTIDE SEQUENCE</scope>
    <source>
        <strain evidence="3">CGMCC 4.3508</strain>
    </source>
</reference>
<feature type="domain" description="FAS1-like dehydratase" evidence="2">
    <location>
        <begin position="2"/>
        <end position="140"/>
    </location>
</feature>
<dbReference type="Gene3D" id="3.10.129.10">
    <property type="entry name" value="Hotdog Thioesterase"/>
    <property type="match status" value="1"/>
</dbReference>
<evidence type="ECO:0000313" key="4">
    <source>
        <dbReference type="Proteomes" id="UP000638263"/>
    </source>
</evidence>
<comment type="caution">
    <text evidence="3">The sequence shown here is derived from an EMBL/GenBank/DDBJ whole genome shotgun (WGS) entry which is preliminary data.</text>
</comment>
<reference evidence="3" key="2">
    <citation type="submission" date="2020-09" db="EMBL/GenBank/DDBJ databases">
        <authorList>
            <person name="Sun Q."/>
            <person name="Zhou Y."/>
        </authorList>
    </citation>
    <scope>NUCLEOTIDE SEQUENCE</scope>
    <source>
        <strain evidence="3">CGMCC 4.3508</strain>
    </source>
</reference>
<dbReference type="AlphaFoldDB" id="A0A917VUC0"/>
<dbReference type="Pfam" id="PF13452">
    <property type="entry name" value="FAS1_DH_region"/>
    <property type="match status" value="1"/>
</dbReference>
<feature type="region of interest" description="Disordered" evidence="1">
    <location>
        <begin position="94"/>
        <end position="118"/>
    </location>
</feature>
<feature type="region of interest" description="Disordered" evidence="1">
    <location>
        <begin position="45"/>
        <end position="79"/>
    </location>
</feature>
<accession>A0A917VUC0</accession>
<proteinExistence type="predicted"/>